<dbReference type="GO" id="GO:0043138">
    <property type="term" value="F:3'-5' DNA helicase activity"/>
    <property type="evidence" value="ECO:0007669"/>
    <property type="project" value="TreeGrafter"/>
</dbReference>
<evidence type="ECO:0000313" key="3">
    <source>
        <dbReference type="EMBL" id="MBY24483.1"/>
    </source>
</evidence>
<dbReference type="InterPro" id="IPR027417">
    <property type="entry name" value="P-loop_NTPase"/>
</dbReference>
<protein>
    <submittedName>
        <fullName evidence="3">ATP-dependent DNA helicase Q5</fullName>
    </submittedName>
</protein>
<evidence type="ECO:0000256" key="1">
    <source>
        <dbReference type="ARBA" id="ARBA00005446"/>
    </source>
</evidence>
<dbReference type="InterPro" id="IPR014001">
    <property type="entry name" value="Helicase_ATP-bd"/>
</dbReference>
<dbReference type="GO" id="GO:0005737">
    <property type="term" value="C:cytoplasm"/>
    <property type="evidence" value="ECO:0007669"/>
    <property type="project" value="TreeGrafter"/>
</dbReference>
<dbReference type="AlphaFoldDB" id="A0A2S2P4U9"/>
<dbReference type="PROSITE" id="PS51192">
    <property type="entry name" value="HELICASE_ATP_BIND_1"/>
    <property type="match status" value="1"/>
</dbReference>
<keyword evidence="3" id="KW-0547">Nucleotide-binding</keyword>
<name>A0A2S2P4U9_SCHGA</name>
<gene>
    <name evidence="3" type="primary">RECQL5_1</name>
    <name evidence="3" type="ORF">g.7310</name>
</gene>
<dbReference type="Pfam" id="PF00270">
    <property type="entry name" value="DEAD"/>
    <property type="match status" value="1"/>
</dbReference>
<evidence type="ECO:0000259" key="2">
    <source>
        <dbReference type="PROSITE" id="PS51192"/>
    </source>
</evidence>
<dbReference type="InterPro" id="IPR011545">
    <property type="entry name" value="DEAD/DEAH_box_helicase_dom"/>
</dbReference>
<keyword evidence="3" id="KW-0067">ATP-binding</keyword>
<dbReference type="SUPFAM" id="SSF52540">
    <property type="entry name" value="P-loop containing nucleoside triphosphate hydrolases"/>
    <property type="match status" value="1"/>
</dbReference>
<comment type="similarity">
    <text evidence="1">Belongs to the helicase family. RecQ subfamily.</text>
</comment>
<dbReference type="PANTHER" id="PTHR13710:SF152">
    <property type="entry name" value="ATP-DEPENDENT DNA HELICASE Q5"/>
    <property type="match status" value="1"/>
</dbReference>
<accession>A0A2S2P4U9</accession>
<dbReference type="GO" id="GO:0005524">
    <property type="term" value="F:ATP binding"/>
    <property type="evidence" value="ECO:0007669"/>
    <property type="project" value="InterPro"/>
</dbReference>
<keyword evidence="3" id="KW-0347">Helicase</keyword>
<dbReference type="Gene3D" id="3.40.50.300">
    <property type="entry name" value="P-loop containing nucleotide triphosphate hydrolases"/>
    <property type="match status" value="1"/>
</dbReference>
<sequence length="245" mass="28538">MGDILQFFDNIPIGSQEDSVLNSMMYEFFRYRCFKNTTQREAIIEIMKRDSDVIVSLPKGYGRTMCFQLPVIVSIQKVSIVFVALTSRIQVQIDRLKNKNNYVEVLSSKTTADKWSCIFNNIHKFCNMLSSKNTVLYMTLELASSFFLMHLMQYLVFNNELGFIVVDEAYHENYWSSGQSKEYNGLRKLRKTFQSVPWIVTTADGSTEVVNRIKTTLCLRTHRPELPKDSISRYGFFKDDVCLDR</sequence>
<organism evidence="3">
    <name type="scientific">Schizaphis graminum</name>
    <name type="common">Green bug aphid</name>
    <dbReference type="NCBI Taxonomy" id="13262"/>
    <lineage>
        <taxon>Eukaryota</taxon>
        <taxon>Metazoa</taxon>
        <taxon>Ecdysozoa</taxon>
        <taxon>Arthropoda</taxon>
        <taxon>Hexapoda</taxon>
        <taxon>Insecta</taxon>
        <taxon>Pterygota</taxon>
        <taxon>Neoptera</taxon>
        <taxon>Paraneoptera</taxon>
        <taxon>Hemiptera</taxon>
        <taxon>Sternorrhyncha</taxon>
        <taxon>Aphidomorpha</taxon>
        <taxon>Aphidoidea</taxon>
        <taxon>Aphididae</taxon>
        <taxon>Aphidini</taxon>
        <taxon>Schizaphis</taxon>
    </lineage>
</organism>
<dbReference type="PANTHER" id="PTHR13710">
    <property type="entry name" value="DNA HELICASE RECQ FAMILY MEMBER"/>
    <property type="match status" value="1"/>
</dbReference>
<dbReference type="EMBL" id="GGMR01011864">
    <property type="protein sequence ID" value="MBY24483.1"/>
    <property type="molecule type" value="Transcribed_RNA"/>
</dbReference>
<dbReference type="GO" id="GO:0009378">
    <property type="term" value="F:four-way junction helicase activity"/>
    <property type="evidence" value="ECO:0007669"/>
    <property type="project" value="TreeGrafter"/>
</dbReference>
<reference evidence="3" key="1">
    <citation type="submission" date="2018-04" db="EMBL/GenBank/DDBJ databases">
        <title>Transcriptome of Schizaphis graminum biotype I.</title>
        <authorList>
            <person name="Scully E.D."/>
            <person name="Geib S.M."/>
            <person name="Palmer N.A."/>
            <person name="Koch K."/>
            <person name="Bradshaw J."/>
            <person name="Heng-Moss T."/>
            <person name="Sarath G."/>
        </authorList>
    </citation>
    <scope>NUCLEOTIDE SEQUENCE</scope>
</reference>
<keyword evidence="3" id="KW-0378">Hydrolase</keyword>
<proteinExistence type="inferred from homology"/>
<dbReference type="GO" id="GO:0003676">
    <property type="term" value="F:nucleic acid binding"/>
    <property type="evidence" value="ECO:0007669"/>
    <property type="project" value="InterPro"/>
</dbReference>
<dbReference type="GO" id="GO:0005694">
    <property type="term" value="C:chromosome"/>
    <property type="evidence" value="ECO:0007669"/>
    <property type="project" value="TreeGrafter"/>
</dbReference>
<dbReference type="GO" id="GO:0000724">
    <property type="term" value="P:double-strand break repair via homologous recombination"/>
    <property type="evidence" value="ECO:0007669"/>
    <property type="project" value="TreeGrafter"/>
</dbReference>
<dbReference type="GO" id="GO:0005634">
    <property type="term" value="C:nucleus"/>
    <property type="evidence" value="ECO:0007669"/>
    <property type="project" value="TreeGrafter"/>
</dbReference>
<feature type="domain" description="Helicase ATP-binding" evidence="2">
    <location>
        <begin position="44"/>
        <end position="223"/>
    </location>
</feature>